<reference evidence="3" key="1">
    <citation type="journal article" date="2011" name="PLoS Genet.">
        <title>Genomic analysis of the necrotrophic fungal pathogens Sclerotinia sclerotiorum and Botrytis cinerea.</title>
        <authorList>
            <person name="Amselem J."/>
            <person name="Cuomo C.A."/>
            <person name="van Kan J.A."/>
            <person name="Viaud M."/>
            <person name="Benito E.P."/>
            <person name="Couloux A."/>
            <person name="Coutinho P.M."/>
            <person name="de Vries R.P."/>
            <person name="Dyer P.S."/>
            <person name="Fillinger S."/>
            <person name="Fournier E."/>
            <person name="Gout L."/>
            <person name="Hahn M."/>
            <person name="Kohn L."/>
            <person name="Lapalu N."/>
            <person name="Plummer K.M."/>
            <person name="Pradier J.M."/>
            <person name="Quevillon E."/>
            <person name="Sharon A."/>
            <person name="Simon A."/>
            <person name="ten Have A."/>
            <person name="Tudzynski B."/>
            <person name="Tudzynski P."/>
            <person name="Wincker P."/>
            <person name="Andrew M."/>
            <person name="Anthouard V."/>
            <person name="Beever R.E."/>
            <person name="Beffa R."/>
            <person name="Benoit I."/>
            <person name="Bouzid O."/>
            <person name="Brault B."/>
            <person name="Chen Z."/>
            <person name="Choquer M."/>
            <person name="Collemare J."/>
            <person name="Cotton P."/>
            <person name="Danchin E.G."/>
            <person name="Da Silva C."/>
            <person name="Gautier A."/>
            <person name="Giraud C."/>
            <person name="Giraud T."/>
            <person name="Gonzalez C."/>
            <person name="Grossetete S."/>
            <person name="Guldener U."/>
            <person name="Henrissat B."/>
            <person name="Howlett B.J."/>
            <person name="Kodira C."/>
            <person name="Kretschmer M."/>
            <person name="Lappartient A."/>
            <person name="Leroch M."/>
            <person name="Levis C."/>
            <person name="Mauceli E."/>
            <person name="Neuveglise C."/>
            <person name="Oeser B."/>
            <person name="Pearson M."/>
            <person name="Poulain J."/>
            <person name="Poussereau N."/>
            <person name="Quesneville H."/>
            <person name="Rascle C."/>
            <person name="Schumacher J."/>
            <person name="Segurens B."/>
            <person name="Sexton A."/>
            <person name="Silva E."/>
            <person name="Sirven C."/>
            <person name="Soanes D.M."/>
            <person name="Talbot N.J."/>
            <person name="Templeton M."/>
            <person name="Yandava C."/>
            <person name="Yarden O."/>
            <person name="Zeng Q."/>
            <person name="Rollins J.A."/>
            <person name="Lebrun M.H."/>
            <person name="Dickman M."/>
        </authorList>
    </citation>
    <scope>NUCLEOTIDE SEQUENCE [LARGE SCALE GENOMIC DNA]</scope>
    <source>
        <strain evidence="3">T4</strain>
    </source>
</reference>
<dbReference type="HOGENOM" id="CLU_3086947_0_0_1"/>
<organism evidence="2 3">
    <name type="scientific">Botryotinia fuckeliana (strain T4)</name>
    <name type="common">Noble rot fungus</name>
    <name type="synonym">Botrytis cinerea</name>
    <dbReference type="NCBI Taxonomy" id="999810"/>
    <lineage>
        <taxon>Eukaryota</taxon>
        <taxon>Fungi</taxon>
        <taxon>Dikarya</taxon>
        <taxon>Ascomycota</taxon>
        <taxon>Pezizomycotina</taxon>
        <taxon>Leotiomycetes</taxon>
        <taxon>Helotiales</taxon>
        <taxon>Sclerotiniaceae</taxon>
        <taxon>Botrytis</taxon>
    </lineage>
</organism>
<proteinExistence type="predicted"/>
<protein>
    <submittedName>
        <fullName evidence="2">Uncharacterized protein</fullName>
    </submittedName>
</protein>
<gene>
    <name evidence="2" type="ORF">BofuT4_uP057000.1</name>
</gene>
<accession>G2XWC9</accession>
<dbReference type="EMBL" id="FQ790271">
    <property type="protein sequence ID" value="CCD44799.1"/>
    <property type="molecule type" value="Genomic_DNA"/>
</dbReference>
<evidence type="ECO:0000313" key="3">
    <source>
        <dbReference type="Proteomes" id="UP000008177"/>
    </source>
</evidence>
<dbReference type="InParanoid" id="G2XWC9"/>
<dbReference type="Proteomes" id="UP000008177">
    <property type="component" value="Unplaced contigs"/>
</dbReference>
<feature type="region of interest" description="Disordered" evidence="1">
    <location>
        <begin position="1"/>
        <end position="52"/>
    </location>
</feature>
<feature type="compositionally biased region" description="Acidic residues" evidence="1">
    <location>
        <begin position="32"/>
        <end position="45"/>
    </location>
</feature>
<feature type="compositionally biased region" description="Polar residues" evidence="1">
    <location>
        <begin position="1"/>
        <end position="24"/>
    </location>
</feature>
<evidence type="ECO:0000256" key="1">
    <source>
        <dbReference type="SAM" id="MobiDB-lite"/>
    </source>
</evidence>
<dbReference type="AlphaFoldDB" id="G2XWC9"/>
<name>G2XWC9_BOTF4</name>
<evidence type="ECO:0000313" key="2">
    <source>
        <dbReference type="EMBL" id="CCD44799.1"/>
    </source>
</evidence>
<sequence>MWIRQTVPSSGTGEMGQPVNQYPNRENCITWYDEDDDDDDDDNGNDNDKVQT</sequence>